<organism evidence="2 3">
    <name type="scientific">Solanum verrucosum</name>
    <dbReference type="NCBI Taxonomy" id="315347"/>
    <lineage>
        <taxon>Eukaryota</taxon>
        <taxon>Viridiplantae</taxon>
        <taxon>Streptophyta</taxon>
        <taxon>Embryophyta</taxon>
        <taxon>Tracheophyta</taxon>
        <taxon>Spermatophyta</taxon>
        <taxon>Magnoliopsida</taxon>
        <taxon>eudicotyledons</taxon>
        <taxon>Gunneridae</taxon>
        <taxon>Pentapetalae</taxon>
        <taxon>asterids</taxon>
        <taxon>lamiids</taxon>
        <taxon>Solanales</taxon>
        <taxon>Solanaceae</taxon>
        <taxon>Solanoideae</taxon>
        <taxon>Solaneae</taxon>
        <taxon>Solanum</taxon>
    </lineage>
</organism>
<dbReference type="AlphaFoldDB" id="A0AAF0UQ33"/>
<protein>
    <submittedName>
        <fullName evidence="2">Uncharacterized protein</fullName>
    </submittedName>
</protein>
<dbReference type="EMBL" id="CP133621">
    <property type="protein sequence ID" value="WMV49393.1"/>
    <property type="molecule type" value="Genomic_DNA"/>
</dbReference>
<feature type="compositionally biased region" description="Polar residues" evidence="1">
    <location>
        <begin position="8"/>
        <end position="19"/>
    </location>
</feature>
<proteinExistence type="predicted"/>
<gene>
    <name evidence="2" type="ORF">MTR67_042778</name>
</gene>
<feature type="region of interest" description="Disordered" evidence="1">
    <location>
        <begin position="1"/>
        <end position="26"/>
    </location>
</feature>
<evidence type="ECO:0000256" key="1">
    <source>
        <dbReference type="SAM" id="MobiDB-lite"/>
    </source>
</evidence>
<name>A0AAF0UQ33_SOLVR</name>
<evidence type="ECO:0000313" key="2">
    <source>
        <dbReference type="EMBL" id="WMV49393.1"/>
    </source>
</evidence>
<sequence>MPVDCLQLNHTNTSGTQQPGGFAPASSLSPHYRDWFKCWPKPYIQVSHSTRLTDIPDVVTGTFFPSPMNYTI</sequence>
<keyword evidence="3" id="KW-1185">Reference proteome</keyword>
<dbReference type="Proteomes" id="UP001234989">
    <property type="component" value="Chromosome 10"/>
</dbReference>
<reference evidence="2" key="1">
    <citation type="submission" date="2023-08" db="EMBL/GenBank/DDBJ databases">
        <title>A de novo genome assembly of Solanum verrucosum Schlechtendal, a Mexican diploid species geographically isolated from the other diploid A-genome species in potato relatives.</title>
        <authorList>
            <person name="Hosaka K."/>
        </authorList>
    </citation>
    <scope>NUCLEOTIDE SEQUENCE</scope>
    <source>
        <tissue evidence="2">Young leaves</tissue>
    </source>
</reference>
<accession>A0AAF0UQ33</accession>
<evidence type="ECO:0000313" key="3">
    <source>
        <dbReference type="Proteomes" id="UP001234989"/>
    </source>
</evidence>